<dbReference type="PANTHER" id="PTHR34978">
    <property type="entry name" value="POSSIBLE SENSOR-TRANSDUCER PROTEIN BLAR"/>
    <property type="match status" value="1"/>
</dbReference>
<feature type="domain" description="TonB-dependent receptor plug" evidence="4">
    <location>
        <begin position="493"/>
        <end position="551"/>
    </location>
</feature>
<feature type="transmembrane region" description="Helical" evidence="2">
    <location>
        <begin position="281"/>
        <end position="300"/>
    </location>
</feature>
<comment type="caution">
    <text evidence="5">The sequence shown here is derived from an EMBL/GenBank/DDBJ whole genome shotgun (WGS) entry which is preliminary data.</text>
</comment>
<comment type="subcellular location">
    <subcellularLocation>
        <location evidence="1">Cell outer membrane</location>
        <topology evidence="1">Multi-pass membrane protein</topology>
    </subcellularLocation>
</comment>
<proteinExistence type="inferred from homology"/>
<evidence type="ECO:0000256" key="2">
    <source>
        <dbReference type="SAM" id="Phobius"/>
    </source>
</evidence>
<dbReference type="InterPro" id="IPR039426">
    <property type="entry name" value="TonB-dep_rcpt-like"/>
</dbReference>
<feature type="domain" description="Peptidase M56" evidence="3">
    <location>
        <begin position="83"/>
        <end position="232"/>
    </location>
</feature>
<dbReference type="CDD" id="cd07341">
    <property type="entry name" value="M56_BlaR1_MecR1_like"/>
    <property type="match status" value="1"/>
</dbReference>
<dbReference type="InterPro" id="IPR008756">
    <property type="entry name" value="Peptidase_M56"/>
</dbReference>
<feature type="transmembrane region" description="Helical" evidence="2">
    <location>
        <begin position="6"/>
        <end position="25"/>
    </location>
</feature>
<dbReference type="InterPro" id="IPR012910">
    <property type="entry name" value="Plug_dom"/>
</dbReference>
<keyword evidence="1 2" id="KW-0472">Membrane</keyword>
<dbReference type="SUPFAM" id="SSF56935">
    <property type="entry name" value="Porins"/>
    <property type="match status" value="2"/>
</dbReference>
<accession>A0ABT6FV77</accession>
<evidence type="ECO:0000313" key="6">
    <source>
        <dbReference type="Proteomes" id="UP001153642"/>
    </source>
</evidence>
<feature type="transmembrane region" description="Helical" evidence="2">
    <location>
        <begin position="87"/>
        <end position="108"/>
    </location>
</feature>
<evidence type="ECO:0000259" key="4">
    <source>
        <dbReference type="Pfam" id="PF07715"/>
    </source>
</evidence>
<keyword evidence="1" id="KW-0813">Transport</keyword>
<feature type="transmembrane region" description="Helical" evidence="2">
    <location>
        <begin position="37"/>
        <end position="54"/>
    </location>
</feature>
<dbReference type="Pfam" id="PF05569">
    <property type="entry name" value="Peptidase_M56"/>
    <property type="match status" value="1"/>
</dbReference>
<evidence type="ECO:0000313" key="5">
    <source>
        <dbReference type="EMBL" id="MDG3587156.1"/>
    </source>
</evidence>
<name>A0ABT6FV77_9FLAO</name>
<sequence length="560" mass="63479">MEAFAIYLLKASGLLAVFWLMYVCLLNKTTFYKQNRFYLLGGLLISALLPLVVYKKIVLVEAINTLGKNIDHVATYTTQGHDYTQQFLVILAMLYLMGALFFFGRFCIQLYSLYHFMKKETHTKEEGFMHVSTSKDISPFSFFKFIVYNPKKYTEEELTTILRHEKIHAWQLHTIDILFAHLYTVVFWFSPFSWLYKKAIGENLEYLTDKETTTSQSQTKNYQYLLLKQISGIPYSVINPFYYSSTSLTAFGYTFTFGKRSGQVKKRIVMLQKQKTNKTNLLRYTLIIPFLAGFMMLFSFKTETKLALNTEVSQNSNLPEYVITKDFSAEDLKQLQAKVKEDGGSLTYSNIKRTNTGEISNIQVTYETKKGGKATGTSSNKGKGIENLYFGIGEGGGVYIIVGSAYTKNQRGVIIAATDQHTMDKKPLIVLNGKIMPKDFDTKSIQPDAIESINVLKDKNASDKYDVQGKNGVIEITLKNKTQYNPYKVTGASEAGTRINFKGEKPLILVDGKTMPADFDLNSISPDTIKQVSVLKDENAIKQYGEKGKDGVILITTKKE</sequence>
<dbReference type="Gene3D" id="2.170.130.10">
    <property type="entry name" value="TonB-dependent receptor, plug domain"/>
    <property type="match status" value="2"/>
</dbReference>
<keyword evidence="5" id="KW-0675">Receptor</keyword>
<protein>
    <submittedName>
        <fullName evidence="5">TonB-dependent receptor plug domain-containing protein</fullName>
    </submittedName>
</protein>
<feature type="transmembrane region" description="Helical" evidence="2">
    <location>
        <begin position="241"/>
        <end position="260"/>
    </location>
</feature>
<reference evidence="5" key="1">
    <citation type="submission" date="2022-11" db="EMBL/GenBank/DDBJ databases">
        <title>High-quality draft genome sequence of Galbibacter sp. strain CMA-7.</title>
        <authorList>
            <person name="Wei L."/>
            <person name="Dong C."/>
            <person name="Shao Z."/>
        </authorList>
    </citation>
    <scope>NUCLEOTIDE SEQUENCE</scope>
    <source>
        <strain evidence="5">CMA-7</strain>
    </source>
</reference>
<dbReference type="InterPro" id="IPR052173">
    <property type="entry name" value="Beta-lactam_resp_regulator"/>
</dbReference>
<keyword evidence="1" id="KW-1134">Transmembrane beta strand</keyword>
<evidence type="ECO:0000256" key="1">
    <source>
        <dbReference type="PROSITE-ProRule" id="PRU01360"/>
    </source>
</evidence>
<evidence type="ECO:0000259" key="3">
    <source>
        <dbReference type="Pfam" id="PF05569"/>
    </source>
</evidence>
<dbReference type="Proteomes" id="UP001153642">
    <property type="component" value="Unassembled WGS sequence"/>
</dbReference>
<gene>
    <name evidence="5" type="ORF">OSR52_14875</name>
</gene>
<organism evidence="5 6">
    <name type="scientific">Galbibacter pacificus</name>
    <dbReference type="NCBI Taxonomy" id="2996052"/>
    <lineage>
        <taxon>Bacteria</taxon>
        <taxon>Pseudomonadati</taxon>
        <taxon>Bacteroidota</taxon>
        <taxon>Flavobacteriia</taxon>
        <taxon>Flavobacteriales</taxon>
        <taxon>Flavobacteriaceae</taxon>
        <taxon>Galbibacter</taxon>
    </lineage>
</organism>
<feature type="transmembrane region" description="Helical" evidence="2">
    <location>
        <begin position="177"/>
        <end position="196"/>
    </location>
</feature>
<dbReference type="InterPro" id="IPR037066">
    <property type="entry name" value="Plug_dom_sf"/>
</dbReference>
<keyword evidence="1 2" id="KW-0812">Transmembrane</keyword>
<comment type="similarity">
    <text evidence="1">Belongs to the TonB-dependent receptor family.</text>
</comment>
<dbReference type="PROSITE" id="PS52016">
    <property type="entry name" value="TONB_DEPENDENT_REC_3"/>
    <property type="match status" value="1"/>
</dbReference>
<keyword evidence="2" id="KW-1133">Transmembrane helix</keyword>
<dbReference type="PANTHER" id="PTHR34978:SF3">
    <property type="entry name" value="SLR0241 PROTEIN"/>
    <property type="match status" value="1"/>
</dbReference>
<dbReference type="EMBL" id="JAPMUA010000006">
    <property type="protein sequence ID" value="MDG3587156.1"/>
    <property type="molecule type" value="Genomic_DNA"/>
</dbReference>
<dbReference type="Pfam" id="PF07715">
    <property type="entry name" value="Plug"/>
    <property type="match status" value="1"/>
</dbReference>
<keyword evidence="1" id="KW-0998">Cell outer membrane</keyword>
<dbReference type="RefSeq" id="WP_277901132.1">
    <property type="nucleotide sequence ID" value="NZ_JAPMUA010000006.1"/>
</dbReference>
<keyword evidence="6" id="KW-1185">Reference proteome</keyword>